<dbReference type="EMBL" id="GGEC01040622">
    <property type="protein sequence ID" value="MBX21106.1"/>
    <property type="molecule type" value="Transcribed_RNA"/>
</dbReference>
<accession>A0A2P2LT04</accession>
<protein>
    <submittedName>
        <fullName evidence="1">Uncharacterized protein</fullName>
    </submittedName>
</protein>
<name>A0A2P2LT04_RHIMU</name>
<organism evidence="1">
    <name type="scientific">Rhizophora mucronata</name>
    <name type="common">Asiatic mangrove</name>
    <dbReference type="NCBI Taxonomy" id="61149"/>
    <lineage>
        <taxon>Eukaryota</taxon>
        <taxon>Viridiplantae</taxon>
        <taxon>Streptophyta</taxon>
        <taxon>Embryophyta</taxon>
        <taxon>Tracheophyta</taxon>
        <taxon>Spermatophyta</taxon>
        <taxon>Magnoliopsida</taxon>
        <taxon>eudicotyledons</taxon>
        <taxon>Gunneridae</taxon>
        <taxon>Pentapetalae</taxon>
        <taxon>rosids</taxon>
        <taxon>fabids</taxon>
        <taxon>Malpighiales</taxon>
        <taxon>Rhizophoraceae</taxon>
        <taxon>Rhizophora</taxon>
    </lineage>
</organism>
<proteinExistence type="predicted"/>
<evidence type="ECO:0000313" key="1">
    <source>
        <dbReference type="EMBL" id="MBX21106.1"/>
    </source>
</evidence>
<reference evidence="1" key="1">
    <citation type="submission" date="2018-02" db="EMBL/GenBank/DDBJ databases">
        <title>Rhizophora mucronata_Transcriptome.</title>
        <authorList>
            <person name="Meera S.P."/>
            <person name="Sreeshan A."/>
            <person name="Augustine A."/>
        </authorList>
    </citation>
    <scope>NUCLEOTIDE SEQUENCE</scope>
    <source>
        <tissue evidence="1">Leaf</tissue>
    </source>
</reference>
<sequence length="32" mass="3674">MCSVFSLHNFAATCLQLLYIFQKDSLFSFLSV</sequence>
<dbReference type="AlphaFoldDB" id="A0A2P2LT04"/>